<accession>A0A8J3I757</accession>
<protein>
    <submittedName>
        <fullName evidence="1">Uncharacterized protein</fullName>
    </submittedName>
</protein>
<evidence type="ECO:0000313" key="1">
    <source>
        <dbReference type="EMBL" id="GHO47287.1"/>
    </source>
</evidence>
<name>A0A8J3I757_9CHLR</name>
<gene>
    <name evidence="1" type="ORF">KSX_54500</name>
</gene>
<comment type="caution">
    <text evidence="1">The sequence shown here is derived from an EMBL/GenBank/DDBJ whole genome shotgun (WGS) entry which is preliminary data.</text>
</comment>
<dbReference type="RefSeq" id="WP_220196604.1">
    <property type="nucleotide sequence ID" value="NZ_BNJF01000003.1"/>
</dbReference>
<keyword evidence="2" id="KW-1185">Reference proteome</keyword>
<dbReference type="Proteomes" id="UP000612362">
    <property type="component" value="Unassembled WGS sequence"/>
</dbReference>
<sequence length="167" mass="18460">MSEPLRWSDQVSEAEPITNRLRHGSSTVASLVPPIFGAYARPLHPIDIGTAVDRTYIRWRQFLPPDAPVFDRRVQFAHLMEGTGADFVGQPPNGLLPIGDAQTLIQVLARFTTTPAQYWFCLWDGFGWPNTVPLSRTPTTSLTRGSSAVGIIELSLAALSAKFRQEI</sequence>
<organism evidence="1 2">
    <name type="scientific">Ktedonospora formicarum</name>
    <dbReference type="NCBI Taxonomy" id="2778364"/>
    <lineage>
        <taxon>Bacteria</taxon>
        <taxon>Bacillati</taxon>
        <taxon>Chloroflexota</taxon>
        <taxon>Ktedonobacteria</taxon>
        <taxon>Ktedonobacterales</taxon>
        <taxon>Ktedonobacteraceae</taxon>
        <taxon>Ktedonospora</taxon>
    </lineage>
</organism>
<reference evidence="1" key="1">
    <citation type="submission" date="2020-10" db="EMBL/GenBank/DDBJ databases">
        <title>Taxonomic study of unclassified bacteria belonging to the class Ktedonobacteria.</title>
        <authorList>
            <person name="Yabe S."/>
            <person name="Wang C.M."/>
            <person name="Zheng Y."/>
            <person name="Sakai Y."/>
            <person name="Cavaletti L."/>
            <person name="Monciardini P."/>
            <person name="Donadio S."/>
        </authorList>
    </citation>
    <scope>NUCLEOTIDE SEQUENCE</scope>
    <source>
        <strain evidence="1">SOSP1-1</strain>
    </source>
</reference>
<proteinExistence type="predicted"/>
<dbReference type="AlphaFoldDB" id="A0A8J3I757"/>
<evidence type="ECO:0000313" key="2">
    <source>
        <dbReference type="Proteomes" id="UP000612362"/>
    </source>
</evidence>
<dbReference type="EMBL" id="BNJF01000003">
    <property type="protein sequence ID" value="GHO47287.1"/>
    <property type="molecule type" value="Genomic_DNA"/>
</dbReference>